<dbReference type="Gene3D" id="3.40.50.1390">
    <property type="entry name" value="Resolvase, N-terminal catalytic domain"/>
    <property type="match status" value="1"/>
</dbReference>
<evidence type="ECO:0000256" key="2">
    <source>
        <dbReference type="ARBA" id="ARBA00022908"/>
    </source>
</evidence>
<dbReference type="PROSITE" id="PS51736">
    <property type="entry name" value="RECOMBINASES_3"/>
    <property type="match status" value="1"/>
</dbReference>
<dbReference type="InterPro" id="IPR006119">
    <property type="entry name" value="Resolv_N"/>
</dbReference>
<sequence>MSKQIGYVRVSSVDQNTGRQLEGIALDKVFTDKASGKSRQRPQLEACLEYLRDGDTLHIHSIDRFARNLQDLLTLISDLTNRAVTVQFHKEGLIFTGEDSPFQRLQLQIIGSVAEFERAMIRERQREGIALAKKEGKYKGRKAALDAAQIAEAREEINAGAKVARVARQLGISRQTLYTSLERLA</sequence>
<evidence type="ECO:0000256" key="3">
    <source>
        <dbReference type="ARBA" id="ARBA00023125"/>
    </source>
</evidence>
<gene>
    <name evidence="6" type="ORF">SDC9_16003</name>
</gene>
<evidence type="ECO:0000313" key="6">
    <source>
        <dbReference type="EMBL" id="MPL70248.1"/>
    </source>
</evidence>
<dbReference type="GO" id="GO:0000150">
    <property type="term" value="F:DNA strand exchange activity"/>
    <property type="evidence" value="ECO:0007669"/>
    <property type="project" value="InterPro"/>
</dbReference>
<dbReference type="EMBL" id="VSSQ01000052">
    <property type="protein sequence ID" value="MPL70248.1"/>
    <property type="molecule type" value="Genomic_DNA"/>
</dbReference>
<dbReference type="CDD" id="cd03768">
    <property type="entry name" value="SR_ResInv"/>
    <property type="match status" value="1"/>
</dbReference>
<dbReference type="GO" id="GO:0003677">
    <property type="term" value="F:DNA binding"/>
    <property type="evidence" value="ECO:0007669"/>
    <property type="project" value="UniProtKB-KW"/>
</dbReference>
<reference evidence="6" key="1">
    <citation type="submission" date="2019-08" db="EMBL/GenBank/DDBJ databases">
        <authorList>
            <person name="Kucharzyk K."/>
            <person name="Murdoch R.W."/>
            <person name="Higgins S."/>
            <person name="Loffler F."/>
        </authorList>
    </citation>
    <scope>NUCLEOTIDE SEQUENCE</scope>
</reference>
<evidence type="ECO:0000256" key="1">
    <source>
        <dbReference type="ARBA" id="ARBA00009913"/>
    </source>
</evidence>
<keyword evidence="2" id="KW-0229">DNA integration</keyword>
<dbReference type="InterPro" id="IPR050639">
    <property type="entry name" value="SSR_resolvase"/>
</dbReference>
<dbReference type="SMART" id="SM00857">
    <property type="entry name" value="Resolvase"/>
    <property type="match status" value="1"/>
</dbReference>
<dbReference type="PANTHER" id="PTHR30461">
    <property type="entry name" value="DNA-INVERTASE FROM LAMBDOID PROPHAGE"/>
    <property type="match status" value="1"/>
</dbReference>
<dbReference type="GO" id="GO:0015074">
    <property type="term" value="P:DNA integration"/>
    <property type="evidence" value="ECO:0007669"/>
    <property type="project" value="UniProtKB-KW"/>
</dbReference>
<evidence type="ECO:0000256" key="4">
    <source>
        <dbReference type="ARBA" id="ARBA00023172"/>
    </source>
</evidence>
<dbReference type="SUPFAM" id="SSF53041">
    <property type="entry name" value="Resolvase-like"/>
    <property type="match status" value="1"/>
</dbReference>
<dbReference type="InterPro" id="IPR006120">
    <property type="entry name" value="Resolvase_HTH_dom"/>
</dbReference>
<protein>
    <recommendedName>
        <fullName evidence="5">Resolvase/invertase-type recombinase catalytic domain-containing protein</fullName>
    </recommendedName>
</protein>
<accession>A0A644TTC0</accession>
<dbReference type="InterPro" id="IPR009057">
    <property type="entry name" value="Homeodomain-like_sf"/>
</dbReference>
<name>A0A644TTC0_9ZZZZ</name>
<dbReference type="PROSITE" id="PS00397">
    <property type="entry name" value="RECOMBINASES_1"/>
    <property type="match status" value="1"/>
</dbReference>
<keyword evidence="3" id="KW-0238">DNA-binding</keyword>
<organism evidence="6">
    <name type="scientific">bioreactor metagenome</name>
    <dbReference type="NCBI Taxonomy" id="1076179"/>
    <lineage>
        <taxon>unclassified sequences</taxon>
        <taxon>metagenomes</taxon>
        <taxon>ecological metagenomes</taxon>
    </lineage>
</organism>
<comment type="caution">
    <text evidence="6">The sequence shown here is derived from an EMBL/GenBank/DDBJ whole genome shotgun (WGS) entry which is preliminary data.</text>
</comment>
<dbReference type="AlphaFoldDB" id="A0A644TTC0"/>
<keyword evidence="4" id="KW-0233">DNA recombination</keyword>
<evidence type="ECO:0000259" key="5">
    <source>
        <dbReference type="PROSITE" id="PS51736"/>
    </source>
</evidence>
<dbReference type="PANTHER" id="PTHR30461:SF26">
    <property type="entry name" value="RESOLVASE HOMOLOG YNEB"/>
    <property type="match status" value="1"/>
</dbReference>
<dbReference type="SUPFAM" id="SSF46689">
    <property type="entry name" value="Homeodomain-like"/>
    <property type="match status" value="1"/>
</dbReference>
<feature type="domain" description="Resolvase/invertase-type recombinase catalytic" evidence="5">
    <location>
        <begin position="3"/>
        <end position="136"/>
    </location>
</feature>
<dbReference type="Pfam" id="PF00239">
    <property type="entry name" value="Resolvase"/>
    <property type="match status" value="1"/>
</dbReference>
<dbReference type="InterPro" id="IPR036162">
    <property type="entry name" value="Resolvase-like_N_sf"/>
</dbReference>
<comment type="similarity">
    <text evidence="1">Belongs to the site-specific recombinase resolvase family.</text>
</comment>
<dbReference type="Pfam" id="PF02796">
    <property type="entry name" value="HTH_7"/>
    <property type="match status" value="1"/>
</dbReference>
<dbReference type="Gene3D" id="1.10.10.60">
    <property type="entry name" value="Homeodomain-like"/>
    <property type="match status" value="1"/>
</dbReference>
<proteinExistence type="inferred from homology"/>
<dbReference type="InterPro" id="IPR006118">
    <property type="entry name" value="Recombinase_CS"/>
</dbReference>
<dbReference type="CDD" id="cd00569">
    <property type="entry name" value="HTH_Hin_like"/>
    <property type="match status" value="1"/>
</dbReference>